<reference evidence="3" key="1">
    <citation type="submission" date="2014-12" db="EMBL/GenBank/DDBJ databases">
        <title>The draft genome of the Tatumella morbirosei type strain, LMG23360T isolated from pineapple rot.</title>
        <authorList>
            <person name="Smits T.H."/>
            <person name="Palmer M."/>
            <person name="Venter S.N."/>
            <person name="Duffy B."/>
            <person name="Steenkamp E.T."/>
            <person name="Chan W.Y."/>
            <person name="Coutinho T.A."/>
            <person name="Coetzee M.P."/>
            <person name="De Maayer P."/>
        </authorList>
    </citation>
    <scope>NUCLEOTIDE SEQUENCE [LARGE SCALE GENOMIC DNA]</scope>
    <source>
        <strain evidence="3">LMG 23360</strain>
    </source>
</reference>
<dbReference type="PANTHER" id="PTHR43401">
    <property type="entry name" value="L-THREONINE 3-DEHYDROGENASE"/>
    <property type="match status" value="1"/>
</dbReference>
<dbReference type="eggNOG" id="COG1063">
    <property type="taxonomic scope" value="Bacteria"/>
</dbReference>
<proteinExistence type="predicted"/>
<dbReference type="InterPro" id="IPR050129">
    <property type="entry name" value="Zn_alcohol_dh"/>
</dbReference>
<dbReference type="InterPro" id="IPR013154">
    <property type="entry name" value="ADH-like_N"/>
</dbReference>
<accession>A0A095VEC5</accession>
<evidence type="ECO:0000256" key="1">
    <source>
        <dbReference type="ARBA" id="ARBA00023002"/>
    </source>
</evidence>
<organism evidence="3 4">
    <name type="scientific">Tatumella morbirosei</name>
    <dbReference type="NCBI Taxonomy" id="642227"/>
    <lineage>
        <taxon>Bacteria</taxon>
        <taxon>Pseudomonadati</taxon>
        <taxon>Pseudomonadota</taxon>
        <taxon>Gammaproteobacteria</taxon>
        <taxon>Enterobacterales</taxon>
        <taxon>Erwiniaceae</taxon>
        <taxon>Tatumella</taxon>
    </lineage>
</organism>
<dbReference type="RefSeq" id="WP_038020674.1">
    <property type="nucleotide sequence ID" value="NZ_JPKR02000003.1"/>
</dbReference>
<comment type="caution">
    <text evidence="3">The sequence shown here is derived from an EMBL/GenBank/DDBJ whole genome shotgun (WGS) entry which is preliminary data.</text>
</comment>
<name>A0A095VEC5_9GAMM</name>
<dbReference type="Gene3D" id="3.90.180.10">
    <property type="entry name" value="Medium-chain alcohol dehydrogenases, catalytic domain"/>
    <property type="match status" value="1"/>
</dbReference>
<dbReference type="Gene3D" id="3.40.50.720">
    <property type="entry name" value="NAD(P)-binding Rossmann-like Domain"/>
    <property type="match status" value="1"/>
</dbReference>
<dbReference type="SUPFAM" id="SSF51735">
    <property type="entry name" value="NAD(P)-binding Rossmann-fold domains"/>
    <property type="match status" value="1"/>
</dbReference>
<dbReference type="InterPro" id="IPR011032">
    <property type="entry name" value="GroES-like_sf"/>
</dbReference>
<dbReference type="STRING" id="642227.HA49_12505"/>
<dbReference type="PANTHER" id="PTHR43401:SF2">
    <property type="entry name" value="L-THREONINE 3-DEHYDROGENASE"/>
    <property type="match status" value="1"/>
</dbReference>
<dbReference type="InterPro" id="IPR036291">
    <property type="entry name" value="NAD(P)-bd_dom_sf"/>
</dbReference>
<dbReference type="Pfam" id="PF08240">
    <property type="entry name" value="ADH_N"/>
    <property type="match status" value="1"/>
</dbReference>
<feature type="domain" description="Alcohol dehydrogenase-like N-terminal" evidence="2">
    <location>
        <begin position="24"/>
        <end position="132"/>
    </location>
</feature>
<dbReference type="OrthoDB" id="9773078at2"/>
<evidence type="ECO:0000313" key="3">
    <source>
        <dbReference type="EMBL" id="KGD73020.1"/>
    </source>
</evidence>
<gene>
    <name evidence="3" type="ORF">HA49_12505</name>
</gene>
<sequence length="320" mass="34687">MKAVVLYSPGDLRVERKTVCTPPAGWVQVKVLRAGICGSDLHNFRTGKWMAGQPVTPGHELFGVVTARQSTHVFPPGCRVVADSRVWCDKCDACQRQDYQLCEKLGFVGEVFDGGFAEQVWLPERNLVRVPDEVPDDIAVLSEPLGVALRVVRQLNPPEGASVKVAGGGTIGGLVALLLHRLKGCQIQLAEPNDERYQRLAAVIPLQPAARFSYAVEATGISSVLRQLSEQISAGGKIALVGIFHDSAGLDINYWVEKEISLVGCSVFRNEQREALGVMAGLTRELRQLTAPAIPLDDVPAAYQRLLAGQSGYLKTVIQP</sequence>
<dbReference type="GO" id="GO:0016491">
    <property type="term" value="F:oxidoreductase activity"/>
    <property type="evidence" value="ECO:0007669"/>
    <property type="project" value="UniProtKB-KW"/>
</dbReference>
<protein>
    <submittedName>
        <fullName evidence="3">Alcohol dehydrogenase</fullName>
    </submittedName>
</protein>
<evidence type="ECO:0000313" key="4">
    <source>
        <dbReference type="Proteomes" id="UP000029577"/>
    </source>
</evidence>
<evidence type="ECO:0000259" key="2">
    <source>
        <dbReference type="Pfam" id="PF08240"/>
    </source>
</evidence>
<keyword evidence="4" id="KW-1185">Reference proteome</keyword>
<keyword evidence="1" id="KW-0560">Oxidoreductase</keyword>
<dbReference type="Proteomes" id="UP000029577">
    <property type="component" value="Unassembled WGS sequence"/>
</dbReference>
<dbReference type="SUPFAM" id="SSF50129">
    <property type="entry name" value="GroES-like"/>
    <property type="match status" value="1"/>
</dbReference>
<dbReference type="EMBL" id="JPKR02000003">
    <property type="protein sequence ID" value="KGD73020.1"/>
    <property type="molecule type" value="Genomic_DNA"/>
</dbReference>
<dbReference type="AlphaFoldDB" id="A0A095VEC5"/>